<feature type="domain" description="Peptidase M24 C-terminal" evidence="9">
    <location>
        <begin position="605"/>
        <end position="666"/>
    </location>
</feature>
<dbReference type="InterPro" id="IPR032416">
    <property type="entry name" value="Peptidase_M24_C"/>
</dbReference>
<evidence type="ECO:0000259" key="7">
    <source>
        <dbReference type="Pfam" id="PF00557"/>
    </source>
</evidence>
<keyword evidence="4" id="KW-0378">Hydrolase</keyword>
<dbReference type="InterPro" id="IPR000994">
    <property type="entry name" value="Pept_M24"/>
</dbReference>
<dbReference type="Gene3D" id="3.90.230.10">
    <property type="entry name" value="Creatinase/methionine aminopeptidase superfamily"/>
    <property type="match status" value="1"/>
</dbReference>
<comment type="similarity">
    <text evidence="2 6">Belongs to the peptidase M24B family.</text>
</comment>
<dbReference type="CDD" id="cd01085">
    <property type="entry name" value="APP"/>
    <property type="match status" value="1"/>
</dbReference>
<comment type="cofactor">
    <cofactor evidence="1">
        <name>Mn(2+)</name>
        <dbReference type="ChEBI" id="CHEBI:29035"/>
    </cofactor>
</comment>
<gene>
    <name evidence="10" type="ORF">K7432_000060</name>
</gene>
<dbReference type="Pfam" id="PF00557">
    <property type="entry name" value="Peptidase_M24"/>
    <property type="match status" value="1"/>
</dbReference>
<dbReference type="Gene3D" id="3.40.350.10">
    <property type="entry name" value="Creatinase/prolidase N-terminal domain"/>
    <property type="match status" value="2"/>
</dbReference>
<feature type="domain" description="Creatinase N-terminal" evidence="8">
    <location>
        <begin position="66"/>
        <end position="200"/>
    </location>
</feature>
<evidence type="ECO:0000259" key="9">
    <source>
        <dbReference type="Pfam" id="PF16188"/>
    </source>
</evidence>
<dbReference type="InterPro" id="IPR000587">
    <property type="entry name" value="Creatinase_N"/>
</dbReference>
<evidence type="ECO:0000256" key="1">
    <source>
        <dbReference type="ARBA" id="ARBA00001936"/>
    </source>
</evidence>
<dbReference type="Pfam" id="PF16189">
    <property type="entry name" value="Creatinase_N_2"/>
    <property type="match status" value="1"/>
</dbReference>
<evidence type="ECO:0000256" key="2">
    <source>
        <dbReference type="ARBA" id="ARBA00008766"/>
    </source>
</evidence>
<dbReference type="Pfam" id="PF01321">
    <property type="entry name" value="Creatinase_N"/>
    <property type="match status" value="1"/>
</dbReference>
<dbReference type="InterPro" id="IPR033740">
    <property type="entry name" value="Pept_M24B"/>
</dbReference>
<reference evidence="10 11" key="1">
    <citation type="submission" date="2023-04" db="EMBL/GenBank/DDBJ databases">
        <title>Genome of Basidiobolus ranarum AG-B5.</title>
        <authorList>
            <person name="Stajich J.E."/>
            <person name="Carter-House D."/>
            <person name="Gryganskyi A."/>
        </authorList>
    </citation>
    <scope>NUCLEOTIDE SEQUENCE [LARGE SCALE GENOMIC DNA]</scope>
    <source>
        <strain evidence="10 11">AG-B5</strain>
    </source>
</reference>
<evidence type="ECO:0000256" key="4">
    <source>
        <dbReference type="ARBA" id="ARBA00022801"/>
    </source>
</evidence>
<dbReference type="Pfam" id="PF16188">
    <property type="entry name" value="Peptidase_M24_C"/>
    <property type="match status" value="1"/>
</dbReference>
<protein>
    <submittedName>
        <fullName evidence="10">Uncharacterized protein</fullName>
    </submittedName>
</protein>
<organism evidence="10 11">
    <name type="scientific">Basidiobolus ranarum</name>
    <dbReference type="NCBI Taxonomy" id="34480"/>
    <lineage>
        <taxon>Eukaryota</taxon>
        <taxon>Fungi</taxon>
        <taxon>Fungi incertae sedis</taxon>
        <taxon>Zoopagomycota</taxon>
        <taxon>Entomophthoromycotina</taxon>
        <taxon>Basidiobolomycetes</taxon>
        <taxon>Basidiobolales</taxon>
        <taxon>Basidiobolaceae</taxon>
        <taxon>Basidiobolus</taxon>
    </lineage>
</organism>
<dbReference type="InterPro" id="IPR029149">
    <property type="entry name" value="Creatin/AminoP/Spt16_N"/>
</dbReference>
<accession>A0ABR2X554</accession>
<dbReference type="SUPFAM" id="SSF55920">
    <property type="entry name" value="Creatinase/aminopeptidase"/>
    <property type="match status" value="1"/>
</dbReference>
<evidence type="ECO:0000313" key="11">
    <source>
        <dbReference type="Proteomes" id="UP001479436"/>
    </source>
</evidence>
<sequence length="666" mass="75468">MRFLFKNCIPSFSVVGNVRSTAASIPTTQFAYKYKNPQYLSNKLRLNTRFEHFYSTNMPAINTTERLAKLRELMAKKEYNVQAYIIPSEDAHQSEYTADCDNRRPYISGFTGSAGCAVVSTEAAALFTDGRYFLQASQQLDSNWTLMKQGLPEVPTWQEYVVKNLPAGSRVGIDPKLIAAPEARKLSDELQSVNSSLVTIHENLVDRIWEDQPNFPSNKIFVHPIKYAGQSVEDKLEQLREQFQKHNAYGFVVSALDEIAWLFNLRGNDIQCNPVFFSYALITEKEAILYINEEKLTDEVKAHIGANVQVHPYNAIWEQLKQTSVQAATEKKKLLMANRASFALYETIGAENVHELRSPIGDAKSIKNEVELEGMRQCHLRDAAALISYFAWLEDELINKGNTNISEVDGADKLEQFRREQADFFDLSFDTISSTGPNGAIIHYKPEKETCSIIDKNQIYLCDSGAQYLDGTTDVTRTIHFTNPTEYERECYTRVLKGHIALDTLVFPQGTTGYQIDAFSRSSLWKAGLDFRHGTGHGVGSFLNVHEGPHGIAIRASANEVGLSKGMTVTDEPGYYEDGKFGIRIENILLIREEKTSYNFGNRSYLGFEHITLVPMMRKLIQSSLLNSEELKWVNDYHTLTRTKIAPLLENNKLAYDWLIRETSPL</sequence>
<dbReference type="InterPro" id="IPR050422">
    <property type="entry name" value="X-Pro_aminopeptidase_P"/>
</dbReference>
<evidence type="ECO:0000256" key="3">
    <source>
        <dbReference type="ARBA" id="ARBA00022723"/>
    </source>
</evidence>
<dbReference type="PROSITE" id="PS00491">
    <property type="entry name" value="PROLINE_PEPTIDASE"/>
    <property type="match status" value="1"/>
</dbReference>
<name>A0ABR2X554_9FUNG</name>
<dbReference type="PANTHER" id="PTHR43763">
    <property type="entry name" value="XAA-PRO AMINOPEPTIDASE 1"/>
    <property type="match status" value="1"/>
</dbReference>
<keyword evidence="11" id="KW-1185">Reference proteome</keyword>
<proteinExistence type="inferred from homology"/>
<comment type="caution">
    <text evidence="10">The sequence shown here is derived from an EMBL/GenBank/DDBJ whole genome shotgun (WGS) entry which is preliminary data.</text>
</comment>
<keyword evidence="3 6" id="KW-0479">Metal-binding</keyword>
<evidence type="ECO:0000259" key="8">
    <source>
        <dbReference type="Pfam" id="PF01321"/>
    </source>
</evidence>
<dbReference type="PANTHER" id="PTHR43763:SF6">
    <property type="entry name" value="XAA-PRO AMINOPEPTIDASE 1"/>
    <property type="match status" value="1"/>
</dbReference>
<evidence type="ECO:0000256" key="5">
    <source>
        <dbReference type="ARBA" id="ARBA00023211"/>
    </source>
</evidence>
<feature type="domain" description="Peptidase M24" evidence="7">
    <location>
        <begin position="373"/>
        <end position="593"/>
    </location>
</feature>
<dbReference type="EMBL" id="JASJQH010000001">
    <property type="protein sequence ID" value="KAK9768934.1"/>
    <property type="molecule type" value="Genomic_DNA"/>
</dbReference>
<evidence type="ECO:0000256" key="6">
    <source>
        <dbReference type="RuleBase" id="RU000590"/>
    </source>
</evidence>
<dbReference type="SUPFAM" id="SSF53092">
    <property type="entry name" value="Creatinase/prolidase N-terminal domain"/>
    <property type="match status" value="1"/>
</dbReference>
<evidence type="ECO:0000313" key="10">
    <source>
        <dbReference type="EMBL" id="KAK9768934.1"/>
    </source>
</evidence>
<dbReference type="Proteomes" id="UP001479436">
    <property type="component" value="Unassembled WGS sequence"/>
</dbReference>
<dbReference type="InterPro" id="IPR001131">
    <property type="entry name" value="Peptidase_M24B_aminopep-P_CS"/>
</dbReference>
<dbReference type="InterPro" id="IPR036005">
    <property type="entry name" value="Creatinase/aminopeptidase-like"/>
</dbReference>
<keyword evidence="5" id="KW-0464">Manganese</keyword>